<dbReference type="FunFam" id="2.30.22.10:FF:000001">
    <property type="entry name" value="Protein GrpE"/>
    <property type="match status" value="1"/>
</dbReference>
<keyword evidence="4 10" id="KW-0963">Cytoplasm</keyword>
<gene>
    <name evidence="10 14" type="primary">grpE</name>
    <name evidence="14" type="ORF">FDF74_00575</name>
</gene>
<dbReference type="PANTHER" id="PTHR21237">
    <property type="entry name" value="GRPE PROTEIN"/>
    <property type="match status" value="1"/>
</dbReference>
<reference evidence="14 15" key="1">
    <citation type="submission" date="2019-04" db="EMBL/GenBank/DDBJ databases">
        <title>Genome sequencing of Clostridium botulinum Groups I-IV and Clostridium butyricum.</title>
        <authorList>
            <person name="Brunt J."/>
            <person name="Van Vliet A.H.M."/>
            <person name="Stringer S.C."/>
            <person name="Carter A.T."/>
            <person name="Peck M.W."/>
        </authorList>
    </citation>
    <scope>NUCLEOTIDE SEQUENCE [LARGE SCALE GENOMIC DNA]</scope>
    <source>
        <strain evidence="14 15">IFR 18/094</strain>
    </source>
</reference>
<dbReference type="Proteomes" id="UP000473885">
    <property type="component" value="Unassembled WGS sequence"/>
</dbReference>
<evidence type="ECO:0000256" key="13">
    <source>
        <dbReference type="SAM" id="MobiDB-lite"/>
    </source>
</evidence>
<dbReference type="SUPFAM" id="SSF58014">
    <property type="entry name" value="Coiled-coil domain of nucleotide exchange factor GrpE"/>
    <property type="match status" value="1"/>
</dbReference>
<evidence type="ECO:0000256" key="10">
    <source>
        <dbReference type="HAMAP-Rule" id="MF_01151"/>
    </source>
</evidence>
<dbReference type="InterPro" id="IPR013805">
    <property type="entry name" value="GrpE_CC"/>
</dbReference>
<dbReference type="GO" id="GO:0042803">
    <property type="term" value="F:protein homodimerization activity"/>
    <property type="evidence" value="ECO:0007669"/>
    <property type="project" value="InterPro"/>
</dbReference>
<evidence type="ECO:0000313" key="15">
    <source>
        <dbReference type="Proteomes" id="UP000473885"/>
    </source>
</evidence>
<dbReference type="PANTHER" id="PTHR21237:SF23">
    <property type="entry name" value="GRPE PROTEIN HOMOLOG, MITOCHONDRIAL"/>
    <property type="match status" value="1"/>
</dbReference>
<evidence type="ECO:0000256" key="4">
    <source>
        <dbReference type="ARBA" id="ARBA00022490"/>
    </source>
</evidence>
<comment type="subunit">
    <text evidence="3 10">Homodimer.</text>
</comment>
<dbReference type="InterPro" id="IPR000740">
    <property type="entry name" value="GrpE"/>
</dbReference>
<evidence type="ECO:0000256" key="9">
    <source>
        <dbReference type="ARBA" id="ARBA00076414"/>
    </source>
</evidence>
<comment type="caution">
    <text evidence="14">The sequence shown here is derived from an EMBL/GenBank/DDBJ whole genome shotgun (WGS) entry which is preliminary data.</text>
</comment>
<feature type="compositionally biased region" description="Basic and acidic residues" evidence="13">
    <location>
        <begin position="31"/>
        <end position="44"/>
    </location>
</feature>
<dbReference type="Pfam" id="PF01025">
    <property type="entry name" value="GrpE"/>
    <property type="match status" value="1"/>
</dbReference>
<dbReference type="CDD" id="cd00446">
    <property type="entry name" value="GrpE"/>
    <property type="match status" value="1"/>
</dbReference>
<proteinExistence type="inferred from homology"/>
<dbReference type="NCBIfam" id="NF010738">
    <property type="entry name" value="PRK14140.1"/>
    <property type="match status" value="1"/>
</dbReference>
<dbReference type="GO" id="GO:0006457">
    <property type="term" value="P:protein folding"/>
    <property type="evidence" value="ECO:0007669"/>
    <property type="project" value="InterPro"/>
</dbReference>
<dbReference type="NCBIfam" id="NF010757">
    <property type="entry name" value="PRK14160.1"/>
    <property type="match status" value="1"/>
</dbReference>
<dbReference type="Gene3D" id="2.30.22.10">
    <property type="entry name" value="Head domain of nucleotide exchange factor GrpE"/>
    <property type="match status" value="1"/>
</dbReference>
<comment type="subcellular location">
    <subcellularLocation>
        <location evidence="1 10">Cytoplasm</location>
    </subcellularLocation>
</comment>
<dbReference type="EMBL" id="SXDP01000001">
    <property type="protein sequence ID" value="NEZ45700.1"/>
    <property type="molecule type" value="Genomic_DNA"/>
</dbReference>
<dbReference type="OrthoDB" id="9812586at2"/>
<keyword evidence="15" id="KW-1185">Reference proteome</keyword>
<dbReference type="InterPro" id="IPR009012">
    <property type="entry name" value="GrpE_head"/>
</dbReference>
<dbReference type="PRINTS" id="PR00773">
    <property type="entry name" value="GRPEPROTEIN"/>
</dbReference>
<evidence type="ECO:0000256" key="1">
    <source>
        <dbReference type="ARBA" id="ARBA00004496"/>
    </source>
</evidence>
<evidence type="ECO:0000256" key="2">
    <source>
        <dbReference type="ARBA" id="ARBA00009054"/>
    </source>
</evidence>
<evidence type="ECO:0000313" key="14">
    <source>
        <dbReference type="EMBL" id="NEZ45700.1"/>
    </source>
</evidence>
<evidence type="ECO:0000256" key="3">
    <source>
        <dbReference type="ARBA" id="ARBA00011738"/>
    </source>
</evidence>
<evidence type="ECO:0000256" key="5">
    <source>
        <dbReference type="ARBA" id="ARBA00023016"/>
    </source>
</evidence>
<evidence type="ECO:0000256" key="7">
    <source>
        <dbReference type="ARBA" id="ARBA00053401"/>
    </source>
</evidence>
<name>A0A6M0R7M8_9CLOT</name>
<feature type="compositionally biased region" description="Basic and acidic residues" evidence="13">
    <location>
        <begin position="52"/>
        <end position="62"/>
    </location>
</feature>
<dbReference type="Gene3D" id="3.90.20.20">
    <property type="match status" value="1"/>
</dbReference>
<feature type="region of interest" description="Disordered" evidence="13">
    <location>
        <begin position="31"/>
        <end position="62"/>
    </location>
</feature>
<dbReference type="AlphaFoldDB" id="A0A6M0R7M8"/>
<dbReference type="GO" id="GO:0051082">
    <property type="term" value="F:unfolded protein binding"/>
    <property type="evidence" value="ECO:0007669"/>
    <property type="project" value="TreeGrafter"/>
</dbReference>
<comment type="similarity">
    <text evidence="2 10 12">Belongs to the GrpE family.</text>
</comment>
<evidence type="ECO:0000256" key="11">
    <source>
        <dbReference type="RuleBase" id="RU000639"/>
    </source>
</evidence>
<evidence type="ECO:0000256" key="12">
    <source>
        <dbReference type="RuleBase" id="RU004478"/>
    </source>
</evidence>
<keyword evidence="6 10" id="KW-0143">Chaperone</keyword>
<accession>A0A6M0R7M8</accession>
<evidence type="ECO:0000256" key="8">
    <source>
        <dbReference type="ARBA" id="ARBA00072274"/>
    </source>
</evidence>
<sequence length="214" mass="25011">MEEKCDCTQNEDIKKQNFKDQCNCKEEKLNKEVDEAEKEDKEFEGIEENSNEDNKEKEKDEMISTIKNLKSENAKFQNELDELKDRLTRTVAEYDNYRKRTTKEKEALYVGACEDVLKEMLPVLDNLERAAEVDGNLEDIKKGIEMTIKQFQTSLEKLGVEEIPTKCQFDPNIHNAVMHMEDSEYGEKEIVEVFQKGYKKGDKVIRYSMVKVAN</sequence>
<protein>
    <recommendedName>
        <fullName evidence="8 10">Protein GrpE</fullName>
    </recommendedName>
    <alternativeName>
        <fullName evidence="9 10">HSP-70 cofactor</fullName>
    </alternativeName>
</protein>
<dbReference type="SUPFAM" id="SSF51064">
    <property type="entry name" value="Head domain of nucleotide exchange factor GrpE"/>
    <property type="match status" value="1"/>
</dbReference>
<keyword evidence="5 10" id="KW-0346">Stress response</keyword>
<dbReference type="GO" id="GO:0005737">
    <property type="term" value="C:cytoplasm"/>
    <property type="evidence" value="ECO:0007669"/>
    <property type="project" value="UniProtKB-SubCell"/>
</dbReference>
<dbReference type="RefSeq" id="WP_050606819.1">
    <property type="nucleotide sequence ID" value="NZ_CABKUB010000006.1"/>
</dbReference>
<dbReference type="PROSITE" id="PS01071">
    <property type="entry name" value="GRPE"/>
    <property type="match status" value="1"/>
</dbReference>
<dbReference type="HAMAP" id="MF_01151">
    <property type="entry name" value="GrpE"/>
    <property type="match status" value="1"/>
</dbReference>
<comment type="function">
    <text evidence="7 10 11">Participates actively in the response to hyperosmotic and heat shock by preventing the aggregation of stress-denatured proteins, in association with DnaK and GrpE. It is the nucleotide exchange factor for DnaK and may function as a thermosensor. Unfolded proteins bind initially to DnaJ; upon interaction with the DnaJ-bound protein, DnaK hydrolyzes its bound ATP, resulting in the formation of a stable complex. GrpE releases ADP from DnaK; ATP binding to DnaK triggers the release of the substrate protein, thus completing the reaction cycle. Several rounds of ATP-dependent interactions between DnaJ, DnaK and GrpE are required for fully efficient folding.</text>
</comment>
<organism evidence="14 15">
    <name type="scientific">Clostridium niameyense</name>
    <dbReference type="NCBI Taxonomy" id="1622073"/>
    <lineage>
        <taxon>Bacteria</taxon>
        <taxon>Bacillati</taxon>
        <taxon>Bacillota</taxon>
        <taxon>Clostridia</taxon>
        <taxon>Eubacteriales</taxon>
        <taxon>Clostridiaceae</taxon>
        <taxon>Clostridium</taxon>
    </lineage>
</organism>
<evidence type="ECO:0000256" key="6">
    <source>
        <dbReference type="ARBA" id="ARBA00023186"/>
    </source>
</evidence>
<dbReference type="GO" id="GO:0051087">
    <property type="term" value="F:protein-folding chaperone binding"/>
    <property type="evidence" value="ECO:0007669"/>
    <property type="project" value="InterPro"/>
</dbReference>
<dbReference type="GO" id="GO:0000774">
    <property type="term" value="F:adenyl-nucleotide exchange factor activity"/>
    <property type="evidence" value="ECO:0007669"/>
    <property type="project" value="InterPro"/>
</dbReference>